<feature type="transmembrane region" description="Helical" evidence="1">
    <location>
        <begin position="364"/>
        <end position="390"/>
    </location>
</feature>
<dbReference type="PANTHER" id="PTHR11161:SF0">
    <property type="entry name" value="O-ACYLTRANSFERASE LIKE PROTEIN"/>
    <property type="match status" value="1"/>
</dbReference>
<dbReference type="SMART" id="SM00703">
    <property type="entry name" value="NRF"/>
    <property type="match status" value="1"/>
</dbReference>
<dbReference type="InParanoid" id="A0A6P6YKH0"/>
<feature type="transmembrane region" description="Helical" evidence="1">
    <location>
        <begin position="273"/>
        <end position="293"/>
    </location>
</feature>
<dbReference type="Pfam" id="PF20146">
    <property type="entry name" value="NRF"/>
    <property type="match status" value="1"/>
</dbReference>
<keyword evidence="4" id="KW-1185">Reference proteome</keyword>
<keyword evidence="2" id="KW-0732">Signal</keyword>
<evidence type="ECO:0000256" key="1">
    <source>
        <dbReference type="SAM" id="Phobius"/>
    </source>
</evidence>
<feature type="domain" description="Nose resistant-to-fluoxetine protein N-terminal" evidence="3">
    <location>
        <begin position="75"/>
        <end position="220"/>
    </location>
</feature>
<organism evidence="4 5">
    <name type="scientific">Dermatophagoides pteronyssinus</name>
    <name type="common">European house dust mite</name>
    <dbReference type="NCBI Taxonomy" id="6956"/>
    <lineage>
        <taxon>Eukaryota</taxon>
        <taxon>Metazoa</taxon>
        <taxon>Ecdysozoa</taxon>
        <taxon>Arthropoda</taxon>
        <taxon>Chelicerata</taxon>
        <taxon>Arachnida</taxon>
        <taxon>Acari</taxon>
        <taxon>Acariformes</taxon>
        <taxon>Sarcoptiformes</taxon>
        <taxon>Astigmata</taxon>
        <taxon>Psoroptidia</taxon>
        <taxon>Analgoidea</taxon>
        <taxon>Pyroglyphidae</taxon>
        <taxon>Dermatophagoidinae</taxon>
        <taxon>Dermatophagoides</taxon>
    </lineage>
</organism>
<evidence type="ECO:0000313" key="4">
    <source>
        <dbReference type="Proteomes" id="UP000515146"/>
    </source>
</evidence>
<evidence type="ECO:0000259" key="3">
    <source>
        <dbReference type="SMART" id="SM00703"/>
    </source>
</evidence>
<feature type="transmembrane region" description="Helical" evidence="1">
    <location>
        <begin position="224"/>
        <end position="252"/>
    </location>
</feature>
<sequence>MQINMMKILTAIIFCQILVCESVNINHNNNENNDTDLSRVLQQWYNKFDLSNFGQQFITWNDRLQKLLSTQTNVSHGCRHALNEYFRNPFRHNWTIKMWDANGHFPSGILEGTFFEPGNFDECLKIKSADNNDIEGKYCIMEIKLQDVADSKNPPLPTNFNNDEMETLYESIRFIYNWESFSGINNGFCLPSSCNDMEINDIVTENLVSPIHSVNTRFSIIRNIFAHFIVNAGLAVETFFFISGALTVYTVLNTNFERSNRSINIFTYIWLRWIRFTPSLLGATCLLLLWPRIGQGPLFHSDYIGFITEPCYKNWYLSFGYISNLFPSEKVCNVMHWYLSADFQLHILLYIVIYFFMKRRSLLSILYSIIMIGLGFFIPIIIVSFGWGSAPNPSIFLHPNYRFPMEQVELFIFATWNHLIPYFVGALFGIWLTQRKHQNEQMSKWKNYLIWIILGPLFLLQPFGSYSFVDTDKPVDDPLISAIMFGLVRSIWSLGIFWLCWQCVRRQGGIIQRFLEAEIMQPFSRLSFSIYLIHIIPIWHYMFTIRQSIEISLFNLVFIGLGSASISTLLAFCHYCTFERPYVRLIKILFDQSITSINYNNNVNNNNIEQSAATSNTVIDIVEMSNKEESRKQ</sequence>
<feature type="transmembrane region" description="Helical" evidence="1">
    <location>
        <begin position="410"/>
        <end position="432"/>
    </location>
</feature>
<feature type="chain" id="PRO_5027655959" evidence="2">
    <location>
        <begin position="23"/>
        <end position="633"/>
    </location>
</feature>
<keyword evidence="1" id="KW-0472">Membrane</keyword>
<dbReference type="RefSeq" id="XP_027206028.1">
    <property type="nucleotide sequence ID" value="XM_027350227.1"/>
</dbReference>
<name>A0A6P6YKH0_DERPT</name>
<evidence type="ECO:0000313" key="5">
    <source>
        <dbReference type="RefSeq" id="XP_027206028.1"/>
    </source>
</evidence>
<dbReference type="GO" id="GO:0016747">
    <property type="term" value="F:acyltransferase activity, transferring groups other than amino-acyl groups"/>
    <property type="evidence" value="ECO:0007669"/>
    <property type="project" value="InterPro"/>
</dbReference>
<keyword evidence="1" id="KW-1133">Transmembrane helix</keyword>
<dbReference type="PANTHER" id="PTHR11161">
    <property type="entry name" value="O-ACYLTRANSFERASE"/>
    <property type="match status" value="1"/>
</dbReference>
<feature type="transmembrane region" description="Helical" evidence="1">
    <location>
        <begin position="480"/>
        <end position="501"/>
    </location>
</feature>
<reference evidence="5" key="1">
    <citation type="submission" date="2025-08" db="UniProtKB">
        <authorList>
            <consortium name="RefSeq"/>
        </authorList>
    </citation>
    <scope>IDENTIFICATION</scope>
    <source>
        <strain evidence="5">Airmid</strain>
    </source>
</reference>
<dbReference type="InterPro" id="IPR006621">
    <property type="entry name" value="Nose-resist-to-fluoxetine_N"/>
</dbReference>
<dbReference type="OMA" id="TTTHINW"/>
<feature type="transmembrane region" description="Helical" evidence="1">
    <location>
        <begin position="448"/>
        <end position="468"/>
    </location>
</feature>
<gene>
    <name evidence="5" type="primary">LOC113799572</name>
</gene>
<evidence type="ECO:0000256" key="2">
    <source>
        <dbReference type="SAM" id="SignalP"/>
    </source>
</evidence>
<dbReference type="InterPro" id="IPR052728">
    <property type="entry name" value="O2_lipid_transport_reg"/>
</dbReference>
<proteinExistence type="predicted"/>
<feature type="transmembrane region" description="Helical" evidence="1">
    <location>
        <begin position="522"/>
        <end position="541"/>
    </location>
</feature>
<keyword evidence="1" id="KW-0812">Transmembrane</keyword>
<protein>
    <submittedName>
        <fullName evidence="5">Nose resistant to fluoxetine protein 6-like</fullName>
    </submittedName>
</protein>
<dbReference type="Proteomes" id="UP000515146">
    <property type="component" value="Unplaced"/>
</dbReference>
<feature type="transmembrane region" description="Helical" evidence="1">
    <location>
        <begin position="335"/>
        <end position="357"/>
    </location>
</feature>
<accession>A0A6P6YKH0</accession>
<dbReference type="KEGG" id="dpte:113799572"/>
<feature type="transmembrane region" description="Helical" evidence="1">
    <location>
        <begin position="553"/>
        <end position="578"/>
    </location>
</feature>
<dbReference type="Pfam" id="PF01757">
    <property type="entry name" value="Acyl_transf_3"/>
    <property type="match status" value="1"/>
</dbReference>
<dbReference type="InterPro" id="IPR002656">
    <property type="entry name" value="Acyl_transf_3_dom"/>
</dbReference>
<feature type="signal peptide" evidence="2">
    <location>
        <begin position="1"/>
        <end position="22"/>
    </location>
</feature>
<dbReference type="AlphaFoldDB" id="A0A6P6YKH0"/>
<dbReference type="OrthoDB" id="118951at2759"/>